<dbReference type="Gene3D" id="1.10.150.910">
    <property type="match status" value="1"/>
</dbReference>
<dbReference type="Pfam" id="PF10433">
    <property type="entry name" value="Beta-prop_RSE1_1st"/>
    <property type="match status" value="1"/>
</dbReference>
<name>A0A9J5ZMT1_SOLCO</name>
<dbReference type="InterPro" id="IPR018846">
    <property type="entry name" value="Beta-prop_RSE1/DDB1/CPSF1_1st"/>
</dbReference>
<dbReference type="InterPro" id="IPR058543">
    <property type="entry name" value="Beta-prop_RSE1/DDB1/CPSF1_2nd"/>
</dbReference>
<accession>A0A9J5ZMT1</accession>
<dbReference type="SUPFAM" id="SSF50978">
    <property type="entry name" value="WD40 repeat-like"/>
    <property type="match status" value="1"/>
</dbReference>
<dbReference type="EMBL" id="JACXVP010000004">
    <property type="protein sequence ID" value="KAG5613418.1"/>
    <property type="molecule type" value="Genomic_DNA"/>
</dbReference>
<sequence length="753" mass="83882">MSEWNYVATAHKPTAVTHSCVGHFTSPEELNLIVAKCTQIEIHIVNSDDGGLEGEIQDLLFITTERHEYCVLKWDAEACKLITRLMGDVSGETGHPMDNGQIGIIDPDIRLIGLHLYDGLFKVIPFGEEGKLKEAFSIRFESQALDMKFLYGCPMPTIVVLYQDSEEARHVRKYVIPLENDPNIGSQDLNNLDSGAYLLIPMSLPPYGVLIIGEELIAYCDTSAAKDTYHIGEGLPSIRAYDQVGANHQYVLGDHNGVLHHLNITHKENKFTGLTIKLGETSIPSTISYLCDTFVYIGSSYGDSQLAKFSLQPDRIEVLNRFDNLGPIGDFCIVDCKKLGQRQTSVELKGIKGMWSLHLVTDDSCEILVVSFTNETWFFKIEPDGASVKNWNMVNDSINGFDSEVNTLVCHHAEYNQLVQEKTRVNVDSDISCLHVTPIAEKANYSKFAVVGLWHDNSVNIYSLPGLDLVGKEILGGVESLPHSVLMCSFNRRSYLFCGLADGHLMQFELNMVTGQLKGGELLGKKKLSLETQPVTLCAFLSNESTRIFAASNTSLVIYNNNEKIFCCEVNNLNDVRLMSPYRVEAFPNSCSLISCSFSEDDNVYYCVGTAYLKLDANECTKGRILVLQVVQGSELHQVAEMETDGAVYCLNAFTGKLLAAINQNIKLYKWASLKNGRGRELKPGCLYRVVSCRVLFKRVVVGDAMDELLTFTDGDLIESFLKLNKNLKEEIAQEMEVSSEKLVKAVEELTHL</sequence>
<feature type="domain" description="RSE1/DDB1/CPSF1 second beta-propeller" evidence="3">
    <location>
        <begin position="416"/>
        <end position="593"/>
    </location>
</feature>
<proteinExistence type="predicted"/>
<dbReference type="AlphaFoldDB" id="A0A9J5ZMT1"/>
<dbReference type="InterPro" id="IPR036322">
    <property type="entry name" value="WD40_repeat_dom_sf"/>
</dbReference>
<protein>
    <recommendedName>
        <fullName evidence="6">DNA damage-binding protein 1</fullName>
    </recommendedName>
</protein>
<evidence type="ECO:0000259" key="2">
    <source>
        <dbReference type="Pfam" id="PF10433"/>
    </source>
</evidence>
<evidence type="ECO:0000256" key="1">
    <source>
        <dbReference type="SAM" id="Coils"/>
    </source>
</evidence>
<dbReference type="Pfam" id="PF23726">
    <property type="entry name" value="Beta-prop_RSE1_2nd"/>
    <property type="match status" value="1"/>
</dbReference>
<evidence type="ECO:0000313" key="4">
    <source>
        <dbReference type="EMBL" id="KAG5613418.1"/>
    </source>
</evidence>
<reference evidence="4 5" key="1">
    <citation type="submission" date="2020-09" db="EMBL/GenBank/DDBJ databases">
        <title>De no assembly of potato wild relative species, Solanum commersonii.</title>
        <authorList>
            <person name="Cho K."/>
        </authorList>
    </citation>
    <scope>NUCLEOTIDE SEQUENCE [LARGE SCALE GENOMIC DNA]</scope>
    <source>
        <strain evidence="4">LZ3.2</strain>
        <tissue evidence="4">Leaf</tissue>
    </source>
</reference>
<feature type="non-terminal residue" evidence="4">
    <location>
        <position position="1"/>
    </location>
</feature>
<keyword evidence="1" id="KW-0175">Coiled coil</keyword>
<dbReference type="OrthoDB" id="433457at2759"/>
<dbReference type="Proteomes" id="UP000824120">
    <property type="component" value="Chromosome 4"/>
</dbReference>
<evidence type="ECO:0000259" key="3">
    <source>
        <dbReference type="Pfam" id="PF23726"/>
    </source>
</evidence>
<gene>
    <name evidence="4" type="ORF">H5410_024699</name>
</gene>
<comment type="caution">
    <text evidence="4">The sequence shown here is derived from an EMBL/GenBank/DDBJ whole genome shotgun (WGS) entry which is preliminary data.</text>
</comment>
<dbReference type="InterPro" id="IPR015943">
    <property type="entry name" value="WD40/YVTN_repeat-like_dom_sf"/>
</dbReference>
<evidence type="ECO:0000313" key="5">
    <source>
        <dbReference type="Proteomes" id="UP000824120"/>
    </source>
</evidence>
<dbReference type="Gene3D" id="2.130.10.10">
    <property type="entry name" value="YVTN repeat-like/Quinoprotein amine dehydrogenase"/>
    <property type="match status" value="3"/>
</dbReference>
<feature type="domain" description="RSE1/DDB1/CPSF1 first beta-propeller" evidence="2">
    <location>
        <begin position="15"/>
        <end position="322"/>
    </location>
</feature>
<evidence type="ECO:0008006" key="6">
    <source>
        <dbReference type="Google" id="ProtNLM"/>
    </source>
</evidence>
<feature type="coiled-coil region" evidence="1">
    <location>
        <begin position="718"/>
        <end position="749"/>
    </location>
</feature>
<organism evidence="4 5">
    <name type="scientific">Solanum commersonii</name>
    <name type="common">Commerson's wild potato</name>
    <name type="synonym">Commerson's nightshade</name>
    <dbReference type="NCBI Taxonomy" id="4109"/>
    <lineage>
        <taxon>Eukaryota</taxon>
        <taxon>Viridiplantae</taxon>
        <taxon>Streptophyta</taxon>
        <taxon>Embryophyta</taxon>
        <taxon>Tracheophyta</taxon>
        <taxon>Spermatophyta</taxon>
        <taxon>Magnoliopsida</taxon>
        <taxon>eudicotyledons</taxon>
        <taxon>Gunneridae</taxon>
        <taxon>Pentapetalae</taxon>
        <taxon>asterids</taxon>
        <taxon>lamiids</taxon>
        <taxon>Solanales</taxon>
        <taxon>Solanaceae</taxon>
        <taxon>Solanoideae</taxon>
        <taxon>Solaneae</taxon>
        <taxon>Solanum</taxon>
    </lineage>
</organism>
<keyword evidence="5" id="KW-1185">Reference proteome</keyword>
<dbReference type="PANTHER" id="PTHR10644">
    <property type="entry name" value="DNA REPAIR/RNA PROCESSING CPSF FAMILY"/>
    <property type="match status" value="1"/>
</dbReference>
<dbReference type="InterPro" id="IPR050358">
    <property type="entry name" value="RSE1/DDB1/CFT1"/>
</dbReference>